<protein>
    <submittedName>
        <fullName evidence="1">Uncharacterized protein</fullName>
    </submittedName>
</protein>
<dbReference type="EMBL" id="AM905950">
    <property type="protein sequence ID" value="CAP20181.1"/>
    <property type="molecule type" value="Genomic_DNA"/>
</dbReference>
<accession>B0RKS4</accession>
<geneLocation type="plasmid" evidence="1">
    <name>pYE854</name>
</geneLocation>
<reference evidence="1" key="1">
    <citation type="journal article" date="2008" name="J. Bacteriol.">
        <title>Genetic and functional properties of the self-transmissible Yersinia enterocolitica plasmid pYE854, which mobilizes the virulence plasmid pYV.</title>
        <authorList>
            <person name="Hammerl J.A."/>
            <person name="Klein I."/>
            <person name="Lanka E."/>
            <person name="Appel B."/>
            <person name="Hertwig S."/>
        </authorList>
    </citation>
    <scope>NUCLEOTIDE SEQUENCE [LARGE SCALE GENOMIC DNA]</scope>
    <source>
        <strain evidence="1">29854</strain>
        <plasmid evidence="1">pYE854</plasmid>
    </source>
</reference>
<proteinExistence type="predicted"/>
<dbReference type="AlphaFoldDB" id="B0RKS4"/>
<organism evidence="1">
    <name type="scientific">Yersinia enterocolitica</name>
    <dbReference type="NCBI Taxonomy" id="630"/>
    <lineage>
        <taxon>Bacteria</taxon>
        <taxon>Pseudomonadati</taxon>
        <taxon>Pseudomonadota</taxon>
        <taxon>Gammaproteobacteria</taxon>
        <taxon>Enterobacterales</taxon>
        <taxon>Yersiniaceae</taxon>
        <taxon>Yersinia</taxon>
    </lineage>
</organism>
<keyword evidence="1" id="KW-0614">Plasmid</keyword>
<sequence length="84" mass="9801">MCPIDSRKRKSVRIVAPDTPKYSVRSPTLTLPLTPTRFAISMRRSIALFISSPLNAVKTFHHFSFSFIVYNMNLNQCFKNHHRY</sequence>
<name>B0RKS4_YEREN</name>
<evidence type="ECO:0000313" key="1">
    <source>
        <dbReference type="EMBL" id="CAP20181.1"/>
    </source>
</evidence>